<dbReference type="PANTHER" id="PTHR11550">
    <property type="entry name" value="CTP SYNTHASE"/>
    <property type="match status" value="1"/>
</dbReference>
<dbReference type="GO" id="GO:0042802">
    <property type="term" value="F:identical protein binding"/>
    <property type="evidence" value="ECO:0007669"/>
    <property type="project" value="TreeGrafter"/>
</dbReference>
<comment type="miscellaneous">
    <text evidence="11">CTPSs have evolved a hybrid strategy for distinguishing between UTP and CTP. The overlapping regions of the product feedback inhibitory and substrate sites recognize a common feature in both compounds, the triphosphate moiety. To differentiate isosteric substrate and product pyrimidine rings, an additional pocket far from the expected kinase/ligase catalytic site, specifically recognizes the cytosine and ribose portions of the product inhibitor.</text>
</comment>
<evidence type="ECO:0000256" key="11">
    <source>
        <dbReference type="HAMAP-Rule" id="MF_01227"/>
    </source>
</evidence>
<proteinExistence type="inferred from homology"/>
<comment type="catalytic activity">
    <reaction evidence="11">
        <text>L-glutamine + H2O = L-glutamate + NH4(+)</text>
        <dbReference type="Rhea" id="RHEA:15889"/>
        <dbReference type="ChEBI" id="CHEBI:15377"/>
        <dbReference type="ChEBI" id="CHEBI:28938"/>
        <dbReference type="ChEBI" id="CHEBI:29985"/>
        <dbReference type="ChEBI" id="CHEBI:58359"/>
    </reaction>
</comment>
<feature type="binding site" evidence="11">
    <location>
        <position position="14"/>
    </location>
    <ligand>
        <name>UTP</name>
        <dbReference type="ChEBI" id="CHEBI:46398"/>
    </ligand>
</feature>
<keyword evidence="8 11" id="KW-0315">Glutamine amidotransferase</keyword>
<evidence type="ECO:0000259" key="12">
    <source>
        <dbReference type="Pfam" id="PF00117"/>
    </source>
</evidence>
<feature type="binding site" evidence="11">
    <location>
        <begin position="187"/>
        <end position="192"/>
    </location>
    <ligand>
        <name>CTP</name>
        <dbReference type="ChEBI" id="CHEBI:37563"/>
        <note>allosteric inhibitor</note>
    </ligand>
</feature>
<feature type="binding site" evidence="11">
    <location>
        <position position="140"/>
    </location>
    <ligand>
        <name>Mg(2+)</name>
        <dbReference type="ChEBI" id="CHEBI:18420"/>
    </ligand>
</feature>
<dbReference type="OrthoDB" id="9801107at2"/>
<feature type="domain" description="Glutamine amidotransferase" evidence="12">
    <location>
        <begin position="303"/>
        <end position="536"/>
    </location>
</feature>
<feature type="binding site" evidence="11">
    <location>
        <position position="472"/>
    </location>
    <ligand>
        <name>L-glutamine</name>
        <dbReference type="ChEBI" id="CHEBI:58359"/>
    </ligand>
</feature>
<evidence type="ECO:0000256" key="1">
    <source>
        <dbReference type="ARBA" id="ARBA00005171"/>
    </source>
</evidence>
<gene>
    <name evidence="11" type="primary">pyrG</name>
    <name evidence="14" type="ordered locus">Desac_2092</name>
</gene>
<evidence type="ECO:0000256" key="4">
    <source>
        <dbReference type="ARBA" id="ARBA00022723"/>
    </source>
</evidence>
<dbReference type="SUPFAM" id="SSF52540">
    <property type="entry name" value="P-loop containing nucleoside triphosphate hydrolases"/>
    <property type="match status" value="1"/>
</dbReference>
<keyword evidence="6 11" id="KW-0067">ATP-binding</keyword>
<feature type="binding site" evidence="11">
    <location>
        <position position="223"/>
    </location>
    <ligand>
        <name>UTP</name>
        <dbReference type="ChEBI" id="CHEBI:46398"/>
    </ligand>
</feature>
<dbReference type="EMBL" id="CP002629">
    <property type="protein sequence ID" value="AEB09921.1"/>
    <property type="molecule type" value="Genomic_DNA"/>
</dbReference>
<dbReference type="GO" id="GO:0046872">
    <property type="term" value="F:metal ion binding"/>
    <property type="evidence" value="ECO:0007669"/>
    <property type="project" value="UniProtKB-KW"/>
</dbReference>
<feature type="binding site" evidence="11">
    <location>
        <position position="223"/>
    </location>
    <ligand>
        <name>CTP</name>
        <dbReference type="ChEBI" id="CHEBI:37563"/>
        <note>allosteric inhibitor</note>
    </ligand>
</feature>
<dbReference type="HOGENOM" id="CLU_011675_5_0_7"/>
<feature type="active site" description="Nucleophile; for glutamine hydrolysis" evidence="11">
    <location>
        <position position="380"/>
    </location>
</feature>
<feature type="active site" evidence="11">
    <location>
        <position position="517"/>
    </location>
</feature>
<dbReference type="PROSITE" id="PS51273">
    <property type="entry name" value="GATASE_TYPE_1"/>
    <property type="match status" value="1"/>
</dbReference>
<evidence type="ECO:0000256" key="3">
    <source>
        <dbReference type="ARBA" id="ARBA00022598"/>
    </source>
</evidence>
<protein>
    <recommendedName>
        <fullName evidence="11">CTP synthase</fullName>
        <ecNumber evidence="11">6.3.4.2</ecNumber>
    </recommendedName>
    <alternativeName>
        <fullName evidence="11">Cytidine 5'-triphosphate synthase</fullName>
    </alternativeName>
    <alternativeName>
        <fullName evidence="11">Cytidine triphosphate synthetase</fullName>
        <shortName evidence="11">CTP synthetase</shortName>
        <shortName evidence="11">CTPS</shortName>
    </alternativeName>
    <alternativeName>
        <fullName evidence="11">UTP--ammonia ligase</fullName>
    </alternativeName>
</protein>
<dbReference type="EC" id="6.3.4.2" evidence="11"/>
<comment type="catalytic activity">
    <reaction evidence="10 11">
        <text>UTP + L-glutamine + ATP + H2O = CTP + L-glutamate + ADP + phosphate + 2 H(+)</text>
        <dbReference type="Rhea" id="RHEA:26426"/>
        <dbReference type="ChEBI" id="CHEBI:15377"/>
        <dbReference type="ChEBI" id="CHEBI:15378"/>
        <dbReference type="ChEBI" id="CHEBI:29985"/>
        <dbReference type="ChEBI" id="CHEBI:30616"/>
        <dbReference type="ChEBI" id="CHEBI:37563"/>
        <dbReference type="ChEBI" id="CHEBI:43474"/>
        <dbReference type="ChEBI" id="CHEBI:46398"/>
        <dbReference type="ChEBI" id="CHEBI:58359"/>
        <dbReference type="ChEBI" id="CHEBI:456216"/>
        <dbReference type="EC" id="6.3.4.2"/>
    </reaction>
</comment>
<comment type="catalytic activity">
    <reaction evidence="11">
        <text>UTP + NH4(+) + ATP = CTP + ADP + phosphate + 2 H(+)</text>
        <dbReference type="Rhea" id="RHEA:16597"/>
        <dbReference type="ChEBI" id="CHEBI:15378"/>
        <dbReference type="ChEBI" id="CHEBI:28938"/>
        <dbReference type="ChEBI" id="CHEBI:30616"/>
        <dbReference type="ChEBI" id="CHEBI:37563"/>
        <dbReference type="ChEBI" id="CHEBI:43474"/>
        <dbReference type="ChEBI" id="CHEBI:46398"/>
        <dbReference type="ChEBI" id="CHEBI:456216"/>
    </reaction>
</comment>
<comment type="subunit">
    <text evidence="11">Homotetramer.</text>
</comment>
<dbReference type="MEROPS" id="C26.964"/>
<dbReference type="Pfam" id="PF06418">
    <property type="entry name" value="CTP_synth_N"/>
    <property type="match status" value="1"/>
</dbReference>
<feature type="binding site" evidence="11">
    <location>
        <position position="14"/>
    </location>
    <ligand>
        <name>CTP</name>
        <dbReference type="ChEBI" id="CHEBI:37563"/>
        <note>allosteric inhibitor</note>
    </ligand>
</feature>
<dbReference type="CDD" id="cd01746">
    <property type="entry name" value="GATase1_CTP_Synthase"/>
    <property type="match status" value="1"/>
</dbReference>
<feature type="binding site" evidence="11">
    <location>
        <begin position="187"/>
        <end position="192"/>
    </location>
    <ligand>
        <name>UTP</name>
        <dbReference type="ChEBI" id="CHEBI:46398"/>
    </ligand>
</feature>
<keyword evidence="4 11" id="KW-0479">Metal-binding</keyword>
<sequence>MKTKFIFITGGVLSSLGKGVAAAAIGALLESRGLKVTYLKLDPYINVDPGTMNPFQHGEVYVTDDGAETDLDLGHYERFTTVTLGQENNYTTGKIYYRVISKERRGDYLGGTVQVIPHITDEIKQTILNIAPQVDVAIVEIGGTVGDIESLPFLEAIRQFKGDVGKNNVCYIHLTLVPYIKTAGEVKTKPTQHSVKELRSIGIQPDILLCRTEKNLSADIKAKIALFCNLEPGCVITAIDVDSIYKIPLLLHEEGLDERIVEILNIWTRSPRLEFWQDLVDRLKHPIESVDIGIIGKYVNLRESYKSLHEALVHGGLAHRAQVNLHYIDSELVEREGPEVHLQQLQGILVPGGFGYRGVEGKIQAIQYARLQRIPYFGICFGMQLAVIEFARNVAGLANAQSEEFDSENPYPVIYLMREWFDYRRQAIVRRERSTDKGGTMRLGAYPCVLKEHSLAARAYQTLTFHERHRHRYEFNNSFREALTQHGLHVSGTSPNGELVEIIELEDHPWFLGCQFHPEFRSRPLQPHPLFQDYIRACIEYKRG</sequence>
<evidence type="ECO:0000256" key="9">
    <source>
        <dbReference type="ARBA" id="ARBA00022975"/>
    </source>
</evidence>
<evidence type="ECO:0000256" key="6">
    <source>
        <dbReference type="ARBA" id="ARBA00022840"/>
    </source>
</evidence>
<evidence type="ECO:0000256" key="7">
    <source>
        <dbReference type="ARBA" id="ARBA00022842"/>
    </source>
</evidence>
<dbReference type="InterPro" id="IPR029062">
    <property type="entry name" value="Class_I_gatase-like"/>
</dbReference>
<dbReference type="InterPro" id="IPR017456">
    <property type="entry name" value="CTP_synthase_N"/>
</dbReference>
<dbReference type="STRING" id="880072.Desac_2092"/>
<evidence type="ECO:0000313" key="14">
    <source>
        <dbReference type="EMBL" id="AEB09921.1"/>
    </source>
</evidence>
<keyword evidence="5 11" id="KW-0547">Nucleotide-binding</keyword>
<reference evidence="14 15" key="1">
    <citation type="journal article" date="2011" name="Stand. Genomic Sci.">
        <title>Complete genome sequence of the acetate-degrading sulfate reducer Desulfobacca acetoxidans type strain (ASRB2).</title>
        <authorList>
            <person name="Goker M."/>
            <person name="Teshima H."/>
            <person name="Lapidus A."/>
            <person name="Nolan M."/>
            <person name="Lucas S."/>
            <person name="Hammon N."/>
            <person name="Deshpande S."/>
            <person name="Cheng J.F."/>
            <person name="Tapia R."/>
            <person name="Han C."/>
            <person name="Goodwin L."/>
            <person name="Pitluck S."/>
            <person name="Huntemann M."/>
            <person name="Liolios K."/>
            <person name="Ivanova N."/>
            <person name="Pagani I."/>
            <person name="Mavromatis K."/>
            <person name="Ovchinikova G."/>
            <person name="Pati A."/>
            <person name="Chen A."/>
            <person name="Palaniappan K."/>
            <person name="Land M."/>
            <person name="Hauser L."/>
            <person name="Brambilla E.M."/>
            <person name="Rohde M."/>
            <person name="Spring S."/>
            <person name="Detter J.C."/>
            <person name="Woyke T."/>
            <person name="Bristow J."/>
            <person name="Eisen J.A."/>
            <person name="Markowitz V."/>
            <person name="Hugenholtz P."/>
            <person name="Kyrpides N.C."/>
            <person name="Klenk H.P."/>
        </authorList>
    </citation>
    <scope>NUCLEOTIDE SEQUENCE [LARGE SCALE GENOMIC DNA]</scope>
    <source>
        <strain evidence="15">ATCC 700848 / DSM 11109 / ASRB2</strain>
    </source>
</reference>
<evidence type="ECO:0000256" key="8">
    <source>
        <dbReference type="ARBA" id="ARBA00022962"/>
    </source>
</evidence>
<dbReference type="GO" id="GO:0005829">
    <property type="term" value="C:cytosol"/>
    <property type="evidence" value="ECO:0007669"/>
    <property type="project" value="TreeGrafter"/>
</dbReference>
<comment type="pathway">
    <text evidence="1 11">Pyrimidine metabolism; CTP biosynthesis via de novo pathway; CTP from UDP: step 2/2.</text>
</comment>
<dbReference type="GO" id="GO:0004359">
    <property type="term" value="F:glutaminase activity"/>
    <property type="evidence" value="ECO:0007669"/>
    <property type="project" value="RHEA"/>
</dbReference>
<dbReference type="AlphaFoldDB" id="F2NJX7"/>
<dbReference type="UniPathway" id="UPA00159">
    <property type="reaction ID" value="UER00277"/>
</dbReference>
<dbReference type="GO" id="GO:0003883">
    <property type="term" value="F:CTP synthase activity"/>
    <property type="evidence" value="ECO:0007669"/>
    <property type="project" value="UniProtKB-UniRule"/>
</dbReference>
<dbReference type="InterPro" id="IPR027417">
    <property type="entry name" value="P-loop_NTPase"/>
</dbReference>
<comment type="function">
    <text evidence="11">Catalyzes the ATP-dependent amination of UTP to CTP with either L-glutamine or ammonia as the source of nitrogen. Regulates intracellular CTP levels through interactions with the four ribonucleotide triphosphates.</text>
</comment>
<accession>F2NJX7</accession>
<dbReference type="Gene3D" id="3.40.50.880">
    <property type="match status" value="1"/>
</dbReference>
<keyword evidence="15" id="KW-1185">Reference proteome</keyword>
<feature type="binding site" evidence="11">
    <location>
        <begin position="381"/>
        <end position="384"/>
    </location>
    <ligand>
        <name>L-glutamine</name>
        <dbReference type="ChEBI" id="CHEBI:58359"/>
    </ligand>
</feature>
<feature type="binding site" evidence="11">
    <location>
        <position position="241"/>
    </location>
    <ligand>
        <name>ATP</name>
        <dbReference type="ChEBI" id="CHEBI:30616"/>
    </ligand>
</feature>
<comment type="activity regulation">
    <text evidence="11">Allosterically activated by GTP, when glutamine is the substrate; GTP has no effect on the reaction when ammonia is the substrate. The allosteric effector GTP functions by stabilizing the protein conformation that binds the tetrahedral intermediate(s) formed during glutamine hydrolysis. Inhibited by the product CTP, via allosteric rather than competitive inhibition.</text>
</comment>
<dbReference type="FunFam" id="3.40.50.880:FF:000002">
    <property type="entry name" value="CTP synthase"/>
    <property type="match status" value="1"/>
</dbReference>
<dbReference type="InterPro" id="IPR004468">
    <property type="entry name" value="CTP_synthase"/>
</dbReference>
<keyword evidence="9 11" id="KW-0665">Pyrimidine biosynthesis</keyword>
<dbReference type="NCBIfam" id="NF003792">
    <property type="entry name" value="PRK05380.1"/>
    <property type="match status" value="1"/>
</dbReference>
<dbReference type="SUPFAM" id="SSF52317">
    <property type="entry name" value="Class I glutamine amidotransferase-like"/>
    <property type="match status" value="1"/>
</dbReference>
<dbReference type="InterPro" id="IPR017926">
    <property type="entry name" value="GATASE"/>
</dbReference>
<dbReference type="PANTHER" id="PTHR11550:SF0">
    <property type="entry name" value="CTP SYNTHASE-RELATED"/>
    <property type="match status" value="1"/>
</dbReference>
<dbReference type="CDD" id="cd03113">
    <property type="entry name" value="CTPS_N"/>
    <property type="match status" value="1"/>
</dbReference>
<dbReference type="KEGG" id="dao:Desac_2092"/>
<comment type="similarity">
    <text evidence="2 11">Belongs to the CTP synthase family.</text>
</comment>
<evidence type="ECO:0000256" key="10">
    <source>
        <dbReference type="ARBA" id="ARBA00047781"/>
    </source>
</evidence>
<evidence type="ECO:0000256" key="5">
    <source>
        <dbReference type="ARBA" id="ARBA00022741"/>
    </source>
</evidence>
<evidence type="ECO:0000259" key="13">
    <source>
        <dbReference type="Pfam" id="PF06418"/>
    </source>
</evidence>
<keyword evidence="3 11" id="KW-0436">Ligase</keyword>
<keyword evidence="7 11" id="KW-0460">Magnesium</keyword>
<evidence type="ECO:0000313" key="15">
    <source>
        <dbReference type="Proteomes" id="UP000000483"/>
    </source>
</evidence>
<dbReference type="NCBIfam" id="TIGR00337">
    <property type="entry name" value="PyrG"/>
    <property type="match status" value="1"/>
</dbReference>
<dbReference type="GO" id="GO:0019856">
    <property type="term" value="P:pyrimidine nucleobase biosynthetic process"/>
    <property type="evidence" value="ECO:0007669"/>
    <property type="project" value="TreeGrafter"/>
</dbReference>
<dbReference type="eggNOG" id="COG0504">
    <property type="taxonomic scope" value="Bacteria"/>
</dbReference>
<dbReference type="FunFam" id="3.40.50.300:FF:000009">
    <property type="entry name" value="CTP synthase"/>
    <property type="match status" value="1"/>
</dbReference>
<feature type="binding site" evidence="11">
    <location>
        <position position="72"/>
    </location>
    <ligand>
        <name>ATP</name>
        <dbReference type="ChEBI" id="CHEBI:30616"/>
    </ligand>
</feature>
<feature type="binding site" evidence="11">
    <location>
        <position position="353"/>
    </location>
    <ligand>
        <name>L-glutamine</name>
        <dbReference type="ChEBI" id="CHEBI:58359"/>
    </ligand>
</feature>
<feature type="domain" description="CTP synthase N-terminal" evidence="13">
    <location>
        <begin position="4"/>
        <end position="266"/>
    </location>
</feature>
<dbReference type="InterPro" id="IPR033828">
    <property type="entry name" value="GATase1_CTP_Synthase"/>
</dbReference>
<feature type="binding site" evidence="11">
    <location>
        <begin position="147"/>
        <end position="149"/>
    </location>
    <ligand>
        <name>CTP</name>
        <dbReference type="ChEBI" id="CHEBI:37563"/>
        <note>allosteric inhibitor</note>
    </ligand>
</feature>
<dbReference type="HAMAP" id="MF_01227">
    <property type="entry name" value="PyrG"/>
    <property type="match status" value="1"/>
</dbReference>
<feature type="binding site" evidence="11">
    <location>
        <position position="404"/>
    </location>
    <ligand>
        <name>L-glutamine</name>
        <dbReference type="ChEBI" id="CHEBI:58359"/>
    </ligand>
</feature>
<dbReference type="GO" id="GO:0097268">
    <property type="term" value="C:cytoophidium"/>
    <property type="evidence" value="ECO:0007669"/>
    <property type="project" value="UniProtKB-ARBA"/>
</dbReference>
<dbReference type="Gene3D" id="3.40.50.300">
    <property type="entry name" value="P-loop containing nucleotide triphosphate hydrolases"/>
    <property type="match status" value="1"/>
</dbReference>
<reference evidence="15" key="2">
    <citation type="submission" date="2011-03" db="EMBL/GenBank/DDBJ databases">
        <title>The complete genome of Desulfobacca acetoxidans DSM 11109.</title>
        <authorList>
            <consortium name="US DOE Joint Genome Institute (JGI-PGF)"/>
            <person name="Lucas S."/>
            <person name="Copeland A."/>
            <person name="Lapidus A."/>
            <person name="Bruce D."/>
            <person name="Goodwin L."/>
            <person name="Pitluck S."/>
            <person name="Peters L."/>
            <person name="Kyrpides N."/>
            <person name="Mavromatis K."/>
            <person name="Ivanova N."/>
            <person name="Ovchinnikova G."/>
            <person name="Teshima H."/>
            <person name="Detter J.C."/>
            <person name="Han C."/>
            <person name="Land M."/>
            <person name="Hauser L."/>
            <person name="Markowitz V."/>
            <person name="Cheng J.-F."/>
            <person name="Hugenholtz P."/>
            <person name="Woyke T."/>
            <person name="Wu D."/>
            <person name="Spring S."/>
            <person name="Schueler E."/>
            <person name="Brambilla E."/>
            <person name="Klenk H.-P."/>
            <person name="Eisen J.A."/>
        </authorList>
    </citation>
    <scope>NUCLEOTIDE SEQUENCE [LARGE SCALE GENOMIC DNA]</scope>
    <source>
        <strain evidence="15">ATCC 700848 / DSM 11109 / ASRB2</strain>
    </source>
</reference>
<dbReference type="Proteomes" id="UP000000483">
    <property type="component" value="Chromosome"/>
</dbReference>
<evidence type="ECO:0000256" key="2">
    <source>
        <dbReference type="ARBA" id="ARBA00007533"/>
    </source>
</evidence>
<feature type="active site" evidence="11">
    <location>
        <position position="519"/>
    </location>
</feature>
<feature type="binding site" evidence="11">
    <location>
        <begin position="15"/>
        <end position="20"/>
    </location>
    <ligand>
        <name>ATP</name>
        <dbReference type="ChEBI" id="CHEBI:30616"/>
    </ligand>
</feature>
<dbReference type="GO" id="GO:0005524">
    <property type="term" value="F:ATP binding"/>
    <property type="evidence" value="ECO:0007669"/>
    <property type="project" value="UniProtKB-KW"/>
</dbReference>
<comment type="caution">
    <text evidence="11">Lacks conserved residue(s) required for the propagation of feature annotation.</text>
</comment>
<dbReference type="Pfam" id="PF00117">
    <property type="entry name" value="GATase"/>
    <property type="match status" value="1"/>
</dbReference>
<dbReference type="GO" id="GO:0044210">
    <property type="term" value="P:'de novo' CTP biosynthetic process"/>
    <property type="evidence" value="ECO:0007669"/>
    <property type="project" value="UniProtKB-UniRule"/>
</dbReference>
<feature type="binding site" evidence="11">
    <location>
        <position position="72"/>
    </location>
    <ligand>
        <name>Mg(2+)</name>
        <dbReference type="ChEBI" id="CHEBI:18420"/>
    </ligand>
</feature>
<dbReference type="RefSeq" id="WP_013707030.1">
    <property type="nucleotide sequence ID" value="NC_015388.1"/>
</dbReference>
<name>F2NJX7_DESAR</name>
<feature type="region of interest" description="Amidoligase domain" evidence="11">
    <location>
        <begin position="1"/>
        <end position="266"/>
    </location>
</feature>
<organism evidence="14 15">
    <name type="scientific">Desulfobacca acetoxidans (strain ATCC 700848 / DSM 11109 / ASRB2)</name>
    <dbReference type="NCBI Taxonomy" id="880072"/>
    <lineage>
        <taxon>Bacteria</taxon>
        <taxon>Pseudomonadati</taxon>
        <taxon>Thermodesulfobacteriota</taxon>
        <taxon>Desulfobaccia</taxon>
        <taxon>Desulfobaccales</taxon>
        <taxon>Desulfobaccaceae</taxon>
        <taxon>Desulfobacca</taxon>
    </lineage>
</organism>